<comment type="caution">
    <text evidence="2">The sequence shown here is derived from an EMBL/GenBank/DDBJ whole genome shotgun (WGS) entry which is preliminary data.</text>
</comment>
<sequence length="93" mass="10633">MPHIIGLVFTWIFRISLGYYVLWLYIGIHCAIFGIEEGWAAPALRNSKCRRKYGREGFTNGIAIGFILTACGGWVVPLYQAVYLIIRLILHFL</sequence>
<keyword evidence="4" id="KW-1185">Reference proteome</keyword>
<dbReference type="RefSeq" id="WP_037286788.1">
    <property type="nucleotide sequence ID" value="NZ_JEOB01000002.1"/>
</dbReference>
<gene>
    <name evidence="3" type="ORF">RASY3_08175</name>
    <name evidence="2" type="ORF">RASY3_18560</name>
</gene>
<name>A0A011VVS6_RUMAL</name>
<evidence type="ECO:0000313" key="4">
    <source>
        <dbReference type="Proteomes" id="UP000021369"/>
    </source>
</evidence>
<dbReference type="PATRIC" id="fig|1341156.4.peg.3302"/>
<dbReference type="OrthoDB" id="1823079at2"/>
<keyword evidence="1" id="KW-1133">Transmembrane helix</keyword>
<evidence type="ECO:0000256" key="1">
    <source>
        <dbReference type="SAM" id="Phobius"/>
    </source>
</evidence>
<dbReference type="AlphaFoldDB" id="A0A011VVS6"/>
<protein>
    <submittedName>
        <fullName evidence="2">Uncharacterized protein</fullName>
    </submittedName>
</protein>
<organism evidence="2 4">
    <name type="scientific">Ruminococcus albus SY3</name>
    <dbReference type="NCBI Taxonomy" id="1341156"/>
    <lineage>
        <taxon>Bacteria</taxon>
        <taxon>Bacillati</taxon>
        <taxon>Bacillota</taxon>
        <taxon>Clostridia</taxon>
        <taxon>Eubacteriales</taxon>
        <taxon>Oscillospiraceae</taxon>
        <taxon>Ruminococcus</taxon>
    </lineage>
</organism>
<keyword evidence="1" id="KW-0812">Transmembrane</keyword>
<evidence type="ECO:0000313" key="2">
    <source>
        <dbReference type="EMBL" id="EXM38703.1"/>
    </source>
</evidence>
<accession>A0A011VVS6</accession>
<dbReference type="EMBL" id="JEOB01000002">
    <property type="protein sequence ID" value="EXM40217.1"/>
    <property type="molecule type" value="Genomic_DNA"/>
</dbReference>
<dbReference type="EMBL" id="JEOB01000004">
    <property type="protein sequence ID" value="EXM38703.1"/>
    <property type="molecule type" value="Genomic_DNA"/>
</dbReference>
<dbReference type="Proteomes" id="UP000021369">
    <property type="component" value="Unassembled WGS sequence"/>
</dbReference>
<proteinExistence type="predicted"/>
<keyword evidence="1" id="KW-0472">Membrane</keyword>
<reference evidence="2 4" key="1">
    <citation type="submission" date="2013-06" db="EMBL/GenBank/DDBJ databases">
        <title>Rumen cellulosomics: divergent fiber-degrading strategies revealed by comparative genome-wide analysis of six Ruminococcal strains.</title>
        <authorList>
            <person name="Dassa B."/>
            <person name="Borovok I."/>
            <person name="Lamed R."/>
            <person name="Flint H."/>
            <person name="Yeoman C.J."/>
            <person name="White B."/>
            <person name="Bayer E.A."/>
        </authorList>
    </citation>
    <scope>NUCLEOTIDE SEQUENCE [LARGE SCALE GENOMIC DNA]</scope>
    <source>
        <strain evidence="2 4">SY3</strain>
    </source>
</reference>
<evidence type="ECO:0000313" key="3">
    <source>
        <dbReference type="EMBL" id="EXM40217.1"/>
    </source>
</evidence>
<feature type="transmembrane region" description="Helical" evidence="1">
    <location>
        <begin position="62"/>
        <end position="86"/>
    </location>
</feature>